<proteinExistence type="predicted"/>
<sequence>MNEGLEESVVDPLASMVLTVYLPKFQLKSAVVKYCPGGEAFGSVFYFSRSFEKVDGSAGQDVEVMWRNYLPLSIPFDYDEWLKQELVKCCTWKEVGVEFVKKFNNPLLKLNARRAQIQVSTLLCTSFPRPTSWTVGQISSCAINILNTKKCLFSIVGCAAAAGNSAGGVAGHSYLEYFANMRVKQNLRVLSVKKLAAGNKAGQNKRQRRRYNHKQKNSKVAAVADVGESAESNWFR</sequence>
<evidence type="ECO:0000256" key="1">
    <source>
        <dbReference type="SAM" id="MobiDB-lite"/>
    </source>
</evidence>
<dbReference type="STRING" id="35722.A0A0B7NET1"/>
<feature type="region of interest" description="Disordered" evidence="1">
    <location>
        <begin position="198"/>
        <end position="217"/>
    </location>
</feature>
<dbReference type="Proteomes" id="UP000054107">
    <property type="component" value="Unassembled WGS sequence"/>
</dbReference>
<protein>
    <submittedName>
        <fullName evidence="2">Uncharacterized protein</fullName>
    </submittedName>
</protein>
<keyword evidence="3" id="KW-1185">Reference proteome</keyword>
<accession>A0A0B7NET1</accession>
<evidence type="ECO:0000313" key="2">
    <source>
        <dbReference type="EMBL" id="CEP13436.1"/>
    </source>
</evidence>
<dbReference type="EMBL" id="LN729787">
    <property type="protein sequence ID" value="CEP13436.1"/>
    <property type="molecule type" value="Genomic_DNA"/>
</dbReference>
<organism evidence="2 3">
    <name type="scientific">Parasitella parasitica</name>
    <dbReference type="NCBI Taxonomy" id="35722"/>
    <lineage>
        <taxon>Eukaryota</taxon>
        <taxon>Fungi</taxon>
        <taxon>Fungi incertae sedis</taxon>
        <taxon>Mucoromycota</taxon>
        <taxon>Mucoromycotina</taxon>
        <taxon>Mucoromycetes</taxon>
        <taxon>Mucorales</taxon>
        <taxon>Mucorineae</taxon>
        <taxon>Mucoraceae</taxon>
        <taxon>Parasitella</taxon>
    </lineage>
</organism>
<gene>
    <name evidence="2" type="primary">PARPA_07515.1 scaffold 28415</name>
</gene>
<name>A0A0B7NET1_9FUNG</name>
<dbReference type="AlphaFoldDB" id="A0A0B7NET1"/>
<reference evidence="2 3" key="1">
    <citation type="submission" date="2014-09" db="EMBL/GenBank/DDBJ databases">
        <authorList>
            <person name="Ellenberger Sabrina"/>
        </authorList>
    </citation>
    <scope>NUCLEOTIDE SEQUENCE [LARGE SCALE GENOMIC DNA]</scope>
    <source>
        <strain evidence="2 3">CBS 412.66</strain>
    </source>
</reference>
<evidence type="ECO:0000313" key="3">
    <source>
        <dbReference type="Proteomes" id="UP000054107"/>
    </source>
</evidence>
<feature type="compositionally biased region" description="Basic residues" evidence="1">
    <location>
        <begin position="203"/>
        <end position="217"/>
    </location>
</feature>